<evidence type="ECO:0000256" key="1">
    <source>
        <dbReference type="SAM" id="MobiDB-lite"/>
    </source>
</evidence>
<accession>A0A4P6KH27</accession>
<dbReference type="AlphaFoldDB" id="A0A4P6KH27"/>
<feature type="compositionally biased region" description="Gly residues" evidence="1">
    <location>
        <begin position="271"/>
        <end position="293"/>
    </location>
</feature>
<sequence length="442" mass="42141">MSEASNERLLEELAFGEDWRIDHLGRLISAVDGVQRKLDDLIAVLPDKWSGDAADLALSRLRVHRGNLGKFRGVLNEAQALVTGMSETSCAASCANTVRRAEAQRLLSALPSGVVPSWVHDAVNQGKTVEVPFFGTVDLNRGTEALANHLGAGREEAAHAALAEMTRVIDTEAAKLQALSVEYDPLPTGDGSTEPVPPLEIPRGTGPGGPGGAAGGPGGPSAWERPSSPGPGGSGDGGGSGGPGGPGGSGGSGGGHDSGADRPGDYSGVPGDPGGDGRPGGSDGSGTGSGDGPGQRPSIDSGLDGSTVRSGLGAAGLGAVGLAAGARLAGLGGAAGGAAGLGGSGAAGVAGLGSAGGGLRGAAVAAGAGGAGGSGSTGSGTGARGGARPGGMMMGAAGAGGTEKKSRKPGLGGYLAPKLEDEGDQGPAARASRAGSRGELSE</sequence>
<keyword evidence="3" id="KW-1185">Reference proteome</keyword>
<dbReference type="KEGG" id="ltr:EVS81_11535"/>
<organism evidence="2 3">
    <name type="scientific">Leucobacter triazinivorans</name>
    <dbReference type="NCBI Taxonomy" id="1784719"/>
    <lineage>
        <taxon>Bacteria</taxon>
        <taxon>Bacillati</taxon>
        <taxon>Actinomycetota</taxon>
        <taxon>Actinomycetes</taxon>
        <taxon>Micrococcales</taxon>
        <taxon>Microbacteriaceae</taxon>
        <taxon>Leucobacter</taxon>
    </lineage>
</organism>
<feature type="compositionally biased region" description="Gly residues" evidence="1">
    <location>
        <begin position="230"/>
        <end position="257"/>
    </location>
</feature>
<evidence type="ECO:0000313" key="3">
    <source>
        <dbReference type="Proteomes" id="UP000289260"/>
    </source>
</evidence>
<feature type="region of interest" description="Disordered" evidence="1">
    <location>
        <begin position="366"/>
        <end position="442"/>
    </location>
</feature>
<proteinExistence type="predicted"/>
<feature type="compositionally biased region" description="Low complexity" evidence="1">
    <location>
        <begin position="428"/>
        <end position="442"/>
    </location>
</feature>
<gene>
    <name evidence="2" type="ORF">EVS81_11535</name>
</gene>
<dbReference type="EMBL" id="CP035806">
    <property type="protein sequence ID" value="QBE49391.1"/>
    <property type="molecule type" value="Genomic_DNA"/>
</dbReference>
<protein>
    <submittedName>
        <fullName evidence="2">Uncharacterized protein</fullName>
    </submittedName>
</protein>
<name>A0A4P6KH27_9MICO</name>
<dbReference type="RefSeq" id="WP_130110518.1">
    <property type="nucleotide sequence ID" value="NZ_CP035806.1"/>
</dbReference>
<feature type="compositionally biased region" description="Gly residues" evidence="1">
    <location>
        <begin position="367"/>
        <end position="401"/>
    </location>
</feature>
<dbReference type="OrthoDB" id="3846417at2"/>
<evidence type="ECO:0000313" key="2">
    <source>
        <dbReference type="EMBL" id="QBE49391.1"/>
    </source>
</evidence>
<feature type="region of interest" description="Disordered" evidence="1">
    <location>
        <begin position="184"/>
        <end position="307"/>
    </location>
</feature>
<dbReference type="Proteomes" id="UP000289260">
    <property type="component" value="Chromosome"/>
</dbReference>
<reference evidence="2 3" key="1">
    <citation type="submission" date="2019-02" db="EMBL/GenBank/DDBJ databases">
        <authorList>
            <person name="Sun L."/>
            <person name="Pan D."/>
            <person name="Wu X."/>
        </authorList>
    </citation>
    <scope>NUCLEOTIDE SEQUENCE [LARGE SCALE GENOMIC DNA]</scope>
    <source>
        <strain evidence="2 3">JW-1</strain>
    </source>
</reference>
<feature type="compositionally biased region" description="Gly residues" evidence="1">
    <location>
        <begin position="205"/>
        <end position="219"/>
    </location>
</feature>